<feature type="signal peptide" evidence="1">
    <location>
        <begin position="1"/>
        <end position="21"/>
    </location>
</feature>
<dbReference type="SUPFAM" id="SSF49452">
    <property type="entry name" value="Starch-binding domain-like"/>
    <property type="match status" value="1"/>
</dbReference>
<protein>
    <submittedName>
        <fullName evidence="2">Carboxypeptidase-like regulatory domain-containing protein</fullName>
    </submittedName>
</protein>
<evidence type="ECO:0000256" key="1">
    <source>
        <dbReference type="SAM" id="SignalP"/>
    </source>
</evidence>
<keyword evidence="2" id="KW-0378">Hydrolase</keyword>
<dbReference type="AlphaFoldDB" id="A0AAU7ZRK9"/>
<dbReference type="GO" id="GO:0004180">
    <property type="term" value="F:carboxypeptidase activity"/>
    <property type="evidence" value="ECO:0007669"/>
    <property type="project" value="UniProtKB-KW"/>
</dbReference>
<dbReference type="Pfam" id="PF13620">
    <property type="entry name" value="CarboxypepD_reg"/>
    <property type="match status" value="1"/>
</dbReference>
<keyword evidence="2" id="KW-0645">Protease</keyword>
<evidence type="ECO:0000313" key="2">
    <source>
        <dbReference type="EMBL" id="XCB33569.1"/>
    </source>
</evidence>
<sequence>MFKWLAPLSLFLTLITMASQAQSNYATLRGEVTDPQHLPVPGAKVRVTSDLTGAVRDVTTDNAGLYVAGGLQPGGYQVEIDKNGFATTKQSLQLEVGQKATLDISLSLGPVTLAVNVGVNGELLRTADATVGAVVDRDSVQQLPLNGRQLIDLVATVPGAHVSMGAQQGNVNPLYWRPGQFSP</sequence>
<keyword evidence="2" id="KW-0121">Carboxypeptidase</keyword>
<dbReference type="Gene3D" id="2.60.40.1120">
    <property type="entry name" value="Carboxypeptidase-like, regulatory domain"/>
    <property type="match status" value="1"/>
</dbReference>
<reference evidence="2" key="1">
    <citation type="submission" date="2023-08" db="EMBL/GenBank/DDBJ databases">
        <authorList>
            <person name="Messyasz A."/>
            <person name="Mannisto M.K."/>
            <person name="Kerkhof L.J."/>
            <person name="Haggblom M."/>
        </authorList>
    </citation>
    <scope>NUCLEOTIDE SEQUENCE</scope>
    <source>
        <strain evidence="2">X5P6</strain>
    </source>
</reference>
<keyword evidence="1" id="KW-0732">Signal</keyword>
<dbReference type="InterPro" id="IPR013784">
    <property type="entry name" value="Carb-bd-like_fold"/>
</dbReference>
<dbReference type="EMBL" id="CP132942">
    <property type="protein sequence ID" value="XCB33569.1"/>
    <property type="molecule type" value="Genomic_DNA"/>
</dbReference>
<proteinExistence type="predicted"/>
<feature type="chain" id="PRO_5043986430" evidence="1">
    <location>
        <begin position="22"/>
        <end position="183"/>
    </location>
</feature>
<accession>A0AAU7ZRK9</accession>
<reference evidence="2" key="2">
    <citation type="journal article" date="2024" name="Environ. Microbiol.">
        <title>Genome analysis and description of Tunturibacter gen. nov. expands the diversity of Terriglobia in tundra soils.</title>
        <authorList>
            <person name="Messyasz A."/>
            <person name="Mannisto M.K."/>
            <person name="Kerkhof L.J."/>
            <person name="Haggblom M.M."/>
        </authorList>
    </citation>
    <scope>NUCLEOTIDE SEQUENCE</scope>
    <source>
        <strain evidence="2">X5P6</strain>
    </source>
</reference>
<organism evidence="2">
    <name type="scientific">Tunturiibacter psychrotolerans</name>
    <dbReference type="NCBI Taxonomy" id="3069686"/>
    <lineage>
        <taxon>Bacteria</taxon>
        <taxon>Pseudomonadati</taxon>
        <taxon>Acidobacteriota</taxon>
        <taxon>Terriglobia</taxon>
        <taxon>Terriglobales</taxon>
        <taxon>Acidobacteriaceae</taxon>
        <taxon>Tunturiibacter</taxon>
    </lineage>
</organism>
<dbReference type="RefSeq" id="WP_353064406.1">
    <property type="nucleotide sequence ID" value="NZ_CP132942.1"/>
</dbReference>
<dbReference type="KEGG" id="tpsc:RBB77_01415"/>
<name>A0AAU7ZRK9_9BACT</name>
<gene>
    <name evidence="2" type="ORF">RBB77_01415</name>
</gene>
<dbReference type="GO" id="GO:0030246">
    <property type="term" value="F:carbohydrate binding"/>
    <property type="evidence" value="ECO:0007669"/>
    <property type="project" value="InterPro"/>
</dbReference>